<dbReference type="InterPro" id="IPR028054">
    <property type="entry name" value="DUF4481"/>
</dbReference>
<proteinExistence type="predicted"/>
<dbReference type="OrthoDB" id="1081807at2759"/>
<accession>A0A812DHK0</accession>
<evidence type="ECO:0000313" key="2">
    <source>
        <dbReference type="EMBL" id="CAE1299280.1"/>
    </source>
</evidence>
<keyword evidence="3" id="KW-1185">Reference proteome</keyword>
<keyword evidence="1" id="KW-0472">Membrane</keyword>
<dbReference type="PANTHER" id="PTHR31193:SF1">
    <property type="entry name" value="TRANSMEMBRANE PROTEIN 268"/>
    <property type="match status" value="1"/>
</dbReference>
<name>A0A812DHK0_ACAPH</name>
<dbReference type="AlphaFoldDB" id="A0A812DHK0"/>
<sequence>MVVIKLEDCDSPEPLKNVGYLDVRQKNFYHLLTQTLRSDCLPRSSESISSGLSSVLSSRTNLSNGQLLATVTGKIKGQWKATLVFDSDGTVPTPLSCHGINVNYNEYANILNTILEDPDIQSCLSWQFTIKPFIVICILIVIWTIAFLLVIFLLIDAPKSSALPIRLSVFLFPLVLLLAGYSVRKMQKQQCATIALQMLKKCVHINQLLYQLDRPVLLTASHNEGHKFFINFIYFDIGDCVANIHSYLDELHSDESEKLMALIEFYTMDAFYLTQGTLAERIVVMLAAPYSLQLLHRLLLKPHHEHHISGHMCLCQYTEEFTATYFASIKTAGGTAMLSSLFSKYLNCSLRKNSMHTVREILRIDERH</sequence>
<reference evidence="2" key="1">
    <citation type="submission" date="2021-01" db="EMBL/GenBank/DDBJ databases">
        <authorList>
            <person name="Li R."/>
            <person name="Bekaert M."/>
        </authorList>
    </citation>
    <scope>NUCLEOTIDE SEQUENCE</scope>
    <source>
        <strain evidence="2">Farmed</strain>
    </source>
</reference>
<keyword evidence="1" id="KW-1133">Transmembrane helix</keyword>
<protein>
    <submittedName>
        <fullName evidence="2">Uncharacterized protein</fullName>
    </submittedName>
</protein>
<gene>
    <name evidence="2" type="ORF">SPHA_53131</name>
</gene>
<dbReference type="PANTHER" id="PTHR31193">
    <property type="entry name" value="TRANSMEMBRANE PROTEIN C9ORF91"/>
    <property type="match status" value="1"/>
</dbReference>
<comment type="caution">
    <text evidence="2">The sequence shown here is derived from an EMBL/GenBank/DDBJ whole genome shotgun (WGS) entry which is preliminary data.</text>
</comment>
<organism evidence="2 3">
    <name type="scientific">Acanthosepion pharaonis</name>
    <name type="common">Pharaoh cuttlefish</name>
    <name type="synonym">Sepia pharaonis</name>
    <dbReference type="NCBI Taxonomy" id="158019"/>
    <lineage>
        <taxon>Eukaryota</taxon>
        <taxon>Metazoa</taxon>
        <taxon>Spiralia</taxon>
        <taxon>Lophotrochozoa</taxon>
        <taxon>Mollusca</taxon>
        <taxon>Cephalopoda</taxon>
        <taxon>Coleoidea</taxon>
        <taxon>Decapodiformes</taxon>
        <taxon>Sepiida</taxon>
        <taxon>Sepiina</taxon>
        <taxon>Sepiidae</taxon>
        <taxon>Acanthosepion</taxon>
    </lineage>
</organism>
<dbReference type="EMBL" id="CAHIKZ030003358">
    <property type="protein sequence ID" value="CAE1299280.1"/>
    <property type="molecule type" value="Genomic_DNA"/>
</dbReference>
<feature type="transmembrane region" description="Helical" evidence="1">
    <location>
        <begin position="161"/>
        <end position="181"/>
    </location>
</feature>
<evidence type="ECO:0000256" key="1">
    <source>
        <dbReference type="SAM" id="Phobius"/>
    </source>
</evidence>
<dbReference type="Proteomes" id="UP000597762">
    <property type="component" value="Unassembled WGS sequence"/>
</dbReference>
<evidence type="ECO:0000313" key="3">
    <source>
        <dbReference type="Proteomes" id="UP000597762"/>
    </source>
</evidence>
<feature type="transmembrane region" description="Helical" evidence="1">
    <location>
        <begin position="133"/>
        <end position="155"/>
    </location>
</feature>
<keyword evidence="1" id="KW-0812">Transmembrane</keyword>